<feature type="non-terminal residue" evidence="1">
    <location>
        <position position="1"/>
    </location>
</feature>
<sequence length="62" mass="7887">EGGMVGRRACLGGWRRFIGLWLRGRYWGRRGRRRGSGERRRRMWRRRWWRGWRGGKRKWEDR</sequence>
<reference evidence="1" key="1">
    <citation type="submission" date="2024-09" db="EMBL/GenBank/DDBJ databases">
        <title>Black Yeasts Isolated from many extreme environments.</title>
        <authorList>
            <person name="Coleine C."/>
            <person name="Stajich J.E."/>
            <person name="Selbmann L."/>
        </authorList>
    </citation>
    <scope>NUCLEOTIDE SEQUENCE</scope>
    <source>
        <strain evidence="1">CCFEE 5737</strain>
    </source>
</reference>
<proteinExistence type="predicted"/>
<comment type="caution">
    <text evidence="1">The sequence shown here is derived from an EMBL/GenBank/DDBJ whole genome shotgun (WGS) entry which is preliminary data.</text>
</comment>
<gene>
    <name evidence="1" type="ORF">LTS18_004121</name>
</gene>
<protein>
    <submittedName>
        <fullName evidence="1">Uncharacterized protein</fullName>
    </submittedName>
</protein>
<dbReference type="Proteomes" id="UP001186974">
    <property type="component" value="Unassembled WGS sequence"/>
</dbReference>
<accession>A0ACC3DSV7</accession>
<dbReference type="EMBL" id="JAWDJW010000974">
    <property type="protein sequence ID" value="KAK3079693.1"/>
    <property type="molecule type" value="Genomic_DNA"/>
</dbReference>
<name>A0ACC3DSV7_9PEZI</name>
<keyword evidence="2" id="KW-1185">Reference proteome</keyword>
<organism evidence="1 2">
    <name type="scientific">Coniosporium uncinatum</name>
    <dbReference type="NCBI Taxonomy" id="93489"/>
    <lineage>
        <taxon>Eukaryota</taxon>
        <taxon>Fungi</taxon>
        <taxon>Dikarya</taxon>
        <taxon>Ascomycota</taxon>
        <taxon>Pezizomycotina</taxon>
        <taxon>Dothideomycetes</taxon>
        <taxon>Dothideomycetes incertae sedis</taxon>
        <taxon>Coniosporium</taxon>
    </lineage>
</organism>
<evidence type="ECO:0000313" key="2">
    <source>
        <dbReference type="Proteomes" id="UP001186974"/>
    </source>
</evidence>
<evidence type="ECO:0000313" key="1">
    <source>
        <dbReference type="EMBL" id="KAK3079693.1"/>
    </source>
</evidence>
<feature type="non-terminal residue" evidence="1">
    <location>
        <position position="62"/>
    </location>
</feature>